<dbReference type="Pfam" id="PF00126">
    <property type="entry name" value="HTH_1"/>
    <property type="match status" value="1"/>
</dbReference>
<dbReference type="FunFam" id="1.10.10.10:FF:000001">
    <property type="entry name" value="LysR family transcriptional regulator"/>
    <property type="match status" value="1"/>
</dbReference>
<comment type="similarity">
    <text evidence="1">Belongs to the LysR transcriptional regulatory family.</text>
</comment>
<dbReference type="EMBL" id="CP027306">
    <property type="protein sequence ID" value="AXE79108.1"/>
    <property type="molecule type" value="Genomic_DNA"/>
</dbReference>
<evidence type="ECO:0000313" key="7">
    <source>
        <dbReference type="Proteomes" id="UP000252698"/>
    </source>
</evidence>
<protein>
    <submittedName>
        <fullName evidence="6">LysR family transcriptional regulator</fullName>
    </submittedName>
</protein>
<dbReference type="Proteomes" id="UP000252698">
    <property type="component" value="Chromosome"/>
</dbReference>
<keyword evidence="4" id="KW-0804">Transcription</keyword>
<dbReference type="PANTHER" id="PTHR30346">
    <property type="entry name" value="TRANSCRIPTIONAL DUAL REGULATOR HCAR-RELATED"/>
    <property type="match status" value="1"/>
</dbReference>
<dbReference type="GeneID" id="95521047"/>
<dbReference type="Pfam" id="PF03466">
    <property type="entry name" value="LysR_substrate"/>
    <property type="match status" value="1"/>
</dbReference>
<gene>
    <name evidence="6" type="ORF">C5746_21690</name>
</gene>
<dbReference type="AlphaFoldDB" id="A0A2Z5JFF0"/>
<dbReference type="GO" id="GO:0003700">
    <property type="term" value="F:DNA-binding transcription factor activity"/>
    <property type="evidence" value="ECO:0007669"/>
    <property type="project" value="InterPro"/>
</dbReference>
<dbReference type="PROSITE" id="PS50931">
    <property type="entry name" value="HTH_LYSR"/>
    <property type="match status" value="1"/>
</dbReference>
<keyword evidence="2" id="KW-0805">Transcription regulation</keyword>
<evidence type="ECO:0000256" key="4">
    <source>
        <dbReference type="ARBA" id="ARBA00023163"/>
    </source>
</evidence>
<dbReference type="SUPFAM" id="SSF53850">
    <property type="entry name" value="Periplasmic binding protein-like II"/>
    <property type="match status" value="1"/>
</dbReference>
<name>A0A2Z5JFF0_STRAR</name>
<dbReference type="GO" id="GO:0003677">
    <property type="term" value="F:DNA binding"/>
    <property type="evidence" value="ECO:0007669"/>
    <property type="project" value="UniProtKB-KW"/>
</dbReference>
<evidence type="ECO:0000256" key="1">
    <source>
        <dbReference type="ARBA" id="ARBA00009437"/>
    </source>
</evidence>
<dbReference type="GO" id="GO:0032993">
    <property type="term" value="C:protein-DNA complex"/>
    <property type="evidence" value="ECO:0007669"/>
    <property type="project" value="TreeGrafter"/>
</dbReference>
<reference evidence="6 7" key="1">
    <citation type="journal article" date="2018" name="Front. Microbiol.">
        <title>Genome Sequencing of Streptomyces atratus SCSIOZH16 and Activation Production of Nocardamine via Metabolic Engineering.</title>
        <authorList>
            <person name="Li Y."/>
            <person name="Zhang C."/>
            <person name="Liu C."/>
            <person name="Ju J."/>
            <person name="Ma J."/>
        </authorList>
    </citation>
    <scope>NUCLEOTIDE SEQUENCE [LARGE SCALE GENOMIC DNA]</scope>
    <source>
        <strain evidence="6 7">SCSIO_ZH16</strain>
    </source>
</reference>
<evidence type="ECO:0000256" key="3">
    <source>
        <dbReference type="ARBA" id="ARBA00023125"/>
    </source>
</evidence>
<evidence type="ECO:0000256" key="2">
    <source>
        <dbReference type="ARBA" id="ARBA00023015"/>
    </source>
</evidence>
<feature type="domain" description="HTH lysR-type" evidence="5">
    <location>
        <begin position="3"/>
        <end position="60"/>
    </location>
</feature>
<dbReference type="PRINTS" id="PR00039">
    <property type="entry name" value="HTHLYSR"/>
</dbReference>
<dbReference type="Gene3D" id="3.40.190.10">
    <property type="entry name" value="Periplasmic binding protein-like II"/>
    <property type="match status" value="2"/>
</dbReference>
<dbReference type="InterPro" id="IPR036390">
    <property type="entry name" value="WH_DNA-bd_sf"/>
</dbReference>
<accession>A0A2Z5JFF0</accession>
<evidence type="ECO:0000313" key="6">
    <source>
        <dbReference type="EMBL" id="AXE79108.1"/>
    </source>
</evidence>
<dbReference type="InterPro" id="IPR036388">
    <property type="entry name" value="WH-like_DNA-bd_sf"/>
</dbReference>
<dbReference type="SUPFAM" id="SSF46785">
    <property type="entry name" value="Winged helix' DNA-binding domain"/>
    <property type="match status" value="1"/>
</dbReference>
<organism evidence="6 7">
    <name type="scientific">Streptomyces atratus</name>
    <dbReference type="NCBI Taxonomy" id="1893"/>
    <lineage>
        <taxon>Bacteria</taxon>
        <taxon>Bacillati</taxon>
        <taxon>Actinomycetota</taxon>
        <taxon>Actinomycetes</taxon>
        <taxon>Kitasatosporales</taxon>
        <taxon>Streptomycetaceae</taxon>
        <taxon>Streptomyces</taxon>
    </lineage>
</organism>
<dbReference type="RefSeq" id="WP_114245655.1">
    <property type="nucleotide sequence ID" value="NZ_CP027306.1"/>
</dbReference>
<dbReference type="CDD" id="cd08414">
    <property type="entry name" value="PBP2_LTTR_aromatics_like"/>
    <property type="match status" value="1"/>
</dbReference>
<evidence type="ECO:0000259" key="5">
    <source>
        <dbReference type="PROSITE" id="PS50931"/>
    </source>
</evidence>
<keyword evidence="3" id="KW-0238">DNA-binding</keyword>
<dbReference type="InterPro" id="IPR000847">
    <property type="entry name" value="LysR_HTH_N"/>
</dbReference>
<sequence>MDINTRQLRYFVAVAEELNFTRAAGRLHLAQQSLSAQIRHLEQAIGAALFRRTTRSVELTAAGAAFLVDARAMLATLDRSVREARQIEANESGVLTIGTGEGGALTLTESILTEFRASHPGVRIDLKTYSYADPSAGLADGSVDVAYLRLPIGGGDWLRSERLLIEPRVVMLPSSHRLAGRSVLGAAELVDEPIIGHLCTDQTWIDFWSLAEHRRERPARFVGAAASVLEEAQCVGAGLGCVVTVASARWLPAPGVTLVPLADVRGSELAVGWRADRETDLVRSFAAAARAVRDANPKTVHALVHPDMHDRTMPSTSGLIHSPSE</sequence>
<dbReference type="KEGG" id="sata:C5746_21690"/>
<dbReference type="InterPro" id="IPR005119">
    <property type="entry name" value="LysR_subst-bd"/>
</dbReference>
<dbReference type="Gene3D" id="1.10.10.10">
    <property type="entry name" value="Winged helix-like DNA-binding domain superfamily/Winged helix DNA-binding domain"/>
    <property type="match status" value="1"/>
</dbReference>
<dbReference type="PANTHER" id="PTHR30346:SF0">
    <property type="entry name" value="HCA OPERON TRANSCRIPTIONAL ACTIVATOR HCAR"/>
    <property type="match status" value="1"/>
</dbReference>
<proteinExistence type="inferred from homology"/>